<evidence type="ECO:0000313" key="7">
    <source>
        <dbReference type="EMBL" id="OAZ05217.1"/>
    </source>
</evidence>
<dbReference type="OrthoDB" id="9770965at2"/>
<keyword evidence="3 4" id="KW-0443">Lipid metabolism</keyword>
<gene>
    <name evidence="7" type="primary">rssA_1</name>
    <name evidence="7" type="ORF">FLB_03650</name>
</gene>
<dbReference type="Pfam" id="PF19143">
    <property type="entry name" value="Omp85_2"/>
    <property type="match status" value="1"/>
</dbReference>
<dbReference type="GO" id="GO:0016042">
    <property type="term" value="P:lipid catabolic process"/>
    <property type="evidence" value="ECO:0007669"/>
    <property type="project" value="UniProtKB-UniRule"/>
</dbReference>
<keyword evidence="5" id="KW-0472">Membrane</keyword>
<dbReference type="PATRIC" id="fig|29536.5.peg.386"/>
<keyword evidence="5" id="KW-0812">Transmembrane</keyword>
<reference evidence="7 8" key="1">
    <citation type="submission" date="2016-06" db="EMBL/GenBank/DDBJ databases">
        <title>Draft genome sequence of Flavobacterium succinicans strain DD5b.</title>
        <authorList>
            <person name="Poehlein A."/>
            <person name="Daniel R."/>
            <person name="Simeonova D.D."/>
        </authorList>
    </citation>
    <scope>NUCLEOTIDE SEQUENCE [LARGE SCALE GENOMIC DNA]</scope>
    <source>
        <strain evidence="7 8">DD5b</strain>
    </source>
</reference>
<dbReference type="PANTHER" id="PTHR14226">
    <property type="entry name" value="NEUROPATHY TARGET ESTERASE/SWISS CHEESE D.MELANOGASTER"/>
    <property type="match status" value="1"/>
</dbReference>
<keyword evidence="8" id="KW-1185">Reference proteome</keyword>
<name>A0A199XUX7_9FLAO</name>
<dbReference type="InterPro" id="IPR043864">
    <property type="entry name" value="Omp85-like_dom"/>
</dbReference>
<feature type="short sequence motif" description="GXSXG" evidence="4">
    <location>
        <begin position="82"/>
        <end position="86"/>
    </location>
</feature>
<evidence type="ECO:0000256" key="5">
    <source>
        <dbReference type="SAM" id="Phobius"/>
    </source>
</evidence>
<keyword evidence="1 4" id="KW-0378">Hydrolase</keyword>
<evidence type="ECO:0000313" key="8">
    <source>
        <dbReference type="Proteomes" id="UP000093807"/>
    </source>
</evidence>
<proteinExistence type="predicted"/>
<feature type="active site" description="Proton acceptor" evidence="4">
    <location>
        <position position="228"/>
    </location>
</feature>
<feature type="domain" description="PNPLA" evidence="6">
    <location>
        <begin position="51"/>
        <end position="241"/>
    </location>
</feature>
<dbReference type="Gene3D" id="3.40.1090.10">
    <property type="entry name" value="Cytosolic phospholipase A2 catalytic domain"/>
    <property type="match status" value="2"/>
</dbReference>
<keyword evidence="5" id="KW-1133">Transmembrane helix</keyword>
<evidence type="ECO:0000256" key="1">
    <source>
        <dbReference type="ARBA" id="ARBA00022801"/>
    </source>
</evidence>
<dbReference type="InterPro" id="IPR016035">
    <property type="entry name" value="Acyl_Trfase/lysoPLipase"/>
</dbReference>
<feature type="active site" description="Nucleophile" evidence="4">
    <location>
        <position position="84"/>
    </location>
</feature>
<evidence type="ECO:0000256" key="3">
    <source>
        <dbReference type="ARBA" id="ARBA00023098"/>
    </source>
</evidence>
<dbReference type="InterPro" id="IPR050301">
    <property type="entry name" value="NTE"/>
</dbReference>
<evidence type="ECO:0000256" key="4">
    <source>
        <dbReference type="PROSITE-ProRule" id="PRU01161"/>
    </source>
</evidence>
<accession>A0A199XUX7</accession>
<keyword evidence="2 4" id="KW-0442">Lipid degradation</keyword>
<feature type="transmembrane region" description="Helical" evidence="5">
    <location>
        <begin position="24"/>
        <end position="41"/>
    </location>
</feature>
<protein>
    <submittedName>
        <fullName evidence="7">NTE family protein RssA</fullName>
    </submittedName>
</protein>
<dbReference type="Proteomes" id="UP000093807">
    <property type="component" value="Unassembled WGS sequence"/>
</dbReference>
<feature type="short sequence motif" description="DGA/G" evidence="4">
    <location>
        <begin position="228"/>
        <end position="230"/>
    </location>
</feature>
<dbReference type="SUPFAM" id="SSF52151">
    <property type="entry name" value="FabD/lysophospholipase-like"/>
    <property type="match status" value="1"/>
</dbReference>
<dbReference type="AlphaFoldDB" id="A0A199XUX7"/>
<dbReference type="InterPro" id="IPR002641">
    <property type="entry name" value="PNPLA_dom"/>
</dbReference>
<evidence type="ECO:0000259" key="6">
    <source>
        <dbReference type="PROSITE" id="PS51635"/>
    </source>
</evidence>
<comment type="caution">
    <text evidence="7">The sequence shown here is derived from an EMBL/GenBank/DDBJ whole genome shotgun (WGS) entry which is preliminary data.</text>
</comment>
<dbReference type="PANTHER" id="PTHR14226:SF76">
    <property type="entry name" value="NTE FAMILY PROTEIN RSSA"/>
    <property type="match status" value="1"/>
</dbReference>
<dbReference type="PROSITE" id="PS51635">
    <property type="entry name" value="PNPLA"/>
    <property type="match status" value="1"/>
</dbReference>
<evidence type="ECO:0000256" key="2">
    <source>
        <dbReference type="ARBA" id="ARBA00022963"/>
    </source>
</evidence>
<dbReference type="CDD" id="cd07205">
    <property type="entry name" value="Pat_PNPLA6_PNPLA7_NTE1_like"/>
    <property type="match status" value="1"/>
</dbReference>
<feature type="short sequence motif" description="GXGXXG" evidence="4">
    <location>
        <begin position="55"/>
        <end position="60"/>
    </location>
</feature>
<dbReference type="RefSeq" id="WP_082923190.1">
    <property type="nucleotide sequence ID" value="NZ_JMTM01000014.1"/>
</dbReference>
<dbReference type="Gene3D" id="2.40.160.50">
    <property type="entry name" value="membrane protein fhac: a member of the omp85/tpsb transporter family"/>
    <property type="match status" value="1"/>
</dbReference>
<dbReference type="Pfam" id="PF01734">
    <property type="entry name" value="Patatin"/>
    <property type="match status" value="1"/>
</dbReference>
<dbReference type="GO" id="GO:0016787">
    <property type="term" value="F:hydrolase activity"/>
    <property type="evidence" value="ECO:0007669"/>
    <property type="project" value="UniProtKB-UniRule"/>
</dbReference>
<organism evidence="7 8">
    <name type="scientific">Flavobacterium succinicans</name>
    <dbReference type="NCBI Taxonomy" id="29536"/>
    <lineage>
        <taxon>Bacteria</taxon>
        <taxon>Pseudomonadati</taxon>
        <taxon>Bacteroidota</taxon>
        <taxon>Flavobacteriia</taxon>
        <taxon>Flavobacteriales</taxon>
        <taxon>Flavobacteriaceae</taxon>
        <taxon>Flavobacterium</taxon>
    </lineage>
</organism>
<sequence>MKQKNEHFRFDFYTLNKLTPKSHWLSFFLLIVLLAMPQHYFSQNKKPKVALVLSGGGAKGIAHIPVIQALDSLGIVPDLVVGTSMGSIVGGLYAMGYSGDSIAKIANSAQWDELLGGKVSLNNVSVEEMSEFSRYLIDIDVKNYKPVIKSSLLNDQNLREFLSLITYPAYNISNFDKLPIPYRAMATDILNGKAVILDEGSIGLAMRASMSIPGVFKPVPYQNTILVDGGMLDNFPTDIAKNMGADIIIGSDVGDDEVTIEKLENLSTLIFQSAMLTSNLKNESNKKLCDILFSHYPNLTYSTGDFDASKEIYKEGKIATKQNMQALKMLAEKLKAFPVKKPQLPTMDREFVLDTIVYKNFSDANLKLVEKRSGIKSNNKYTIEDIAEGVRKAMGTNLFNQINYTTFSKDNKTHLQLNASEYYKNQIKASLHFDTFRGFGAIINYTGRNLLGESSRVLITGDIAQQPRIRLQYQTIFGKEKKWWWRSEVYGQRLTQDVYIQRKKADNIQYNSLCFDNQINRNINSLKSYFGFGLNYHYTHLKPKTDPGFNTVFTLSSYYLNQVEMNVHYYTDNLNKVFFASTGNKLHVELSRSIHQDVDINYANNSAQNFSGSLNPFTKFNFNYENRIPIKNKVLIMEASAGFMLEDQIQSHQISAAQFGYASKYFVGGYTSNPLKSSVTFAGLQENELNVSQFIKANLSLQTNLTSKVYLIPHLDLASVGFKSFNDFKRNFYAPKGKWQDQDATSLLLSGGATVSYNTFLGPIIFDTSWVNNNKLKLFFSIGLLFNPS</sequence>
<dbReference type="EMBL" id="JMTM01000014">
    <property type="protein sequence ID" value="OAZ05217.1"/>
    <property type="molecule type" value="Genomic_DNA"/>
</dbReference>